<sequence length="158" mass="17569">MVSTASQTALVGHTRNTLDERRASAKRQWFMTTMAQPRQARRRPSEMDMTSLRRVSEAMLLAQNRARVATDRANRCERVLRAVLSSVNLHGLDAGSLGRDLEMMDSFEVMPASPSSSLSFSDWDMLHVIIEEEGATAGLPATLMEHWETQSAPATSHP</sequence>
<gene>
    <name evidence="1" type="ORF">N0F65_011316</name>
</gene>
<dbReference type="Proteomes" id="UP001146120">
    <property type="component" value="Unassembled WGS sequence"/>
</dbReference>
<dbReference type="AlphaFoldDB" id="A0AAV2YFD7"/>
<keyword evidence="2" id="KW-1185">Reference proteome</keyword>
<protein>
    <submittedName>
        <fullName evidence="1">Uncharacterized protein</fullName>
    </submittedName>
</protein>
<dbReference type="EMBL" id="DAKRPA010000367">
    <property type="protein sequence ID" value="DAZ92911.1"/>
    <property type="molecule type" value="Genomic_DNA"/>
</dbReference>
<comment type="caution">
    <text evidence="1">The sequence shown here is derived from an EMBL/GenBank/DDBJ whole genome shotgun (WGS) entry which is preliminary data.</text>
</comment>
<feature type="non-terminal residue" evidence="1">
    <location>
        <position position="158"/>
    </location>
</feature>
<evidence type="ECO:0000313" key="2">
    <source>
        <dbReference type="Proteomes" id="UP001146120"/>
    </source>
</evidence>
<accession>A0AAV2YFD7</accession>
<evidence type="ECO:0000313" key="1">
    <source>
        <dbReference type="EMBL" id="DAZ92911.1"/>
    </source>
</evidence>
<proteinExistence type="predicted"/>
<reference evidence="1" key="1">
    <citation type="submission" date="2022-11" db="EMBL/GenBank/DDBJ databases">
        <authorList>
            <person name="Morgan W.R."/>
            <person name="Tartar A."/>
        </authorList>
    </citation>
    <scope>NUCLEOTIDE SEQUENCE</scope>
    <source>
        <strain evidence="1">ARSEF 373</strain>
    </source>
</reference>
<reference evidence="1" key="2">
    <citation type="journal article" date="2023" name="Microbiol Resour">
        <title>Decontamination and Annotation of the Draft Genome Sequence of the Oomycete Lagenidium giganteum ARSEF 373.</title>
        <authorList>
            <person name="Morgan W.R."/>
            <person name="Tartar A."/>
        </authorList>
    </citation>
    <scope>NUCLEOTIDE SEQUENCE</scope>
    <source>
        <strain evidence="1">ARSEF 373</strain>
    </source>
</reference>
<name>A0AAV2YFD7_9STRA</name>
<organism evidence="1 2">
    <name type="scientific">Lagenidium giganteum</name>
    <dbReference type="NCBI Taxonomy" id="4803"/>
    <lineage>
        <taxon>Eukaryota</taxon>
        <taxon>Sar</taxon>
        <taxon>Stramenopiles</taxon>
        <taxon>Oomycota</taxon>
        <taxon>Peronosporomycetes</taxon>
        <taxon>Pythiales</taxon>
        <taxon>Pythiaceae</taxon>
    </lineage>
</organism>